<feature type="transmembrane region" description="Helical" evidence="1">
    <location>
        <begin position="33"/>
        <end position="51"/>
    </location>
</feature>
<dbReference type="Gene3D" id="2.40.70.10">
    <property type="entry name" value="Acid Proteases"/>
    <property type="match status" value="1"/>
</dbReference>
<dbReference type="PROSITE" id="PS00141">
    <property type="entry name" value="ASP_PROTEASE"/>
    <property type="match status" value="1"/>
</dbReference>
<dbReference type="Pfam" id="PF13975">
    <property type="entry name" value="gag-asp_proteas"/>
    <property type="match status" value="1"/>
</dbReference>
<sequence>MLFVAFAILIMVGIALAISADLGAVVGLTQNQAARIIPLLIILTLVASAVVGRRHRIGEIIAGFAIWAAIGALLILGYSYRDDFSRVGQRIMGELQPGVAIVEADGQRVRINRSFGGSFRVNTAINGVEVPMIFDTGATAVVLTRADARRVGIDIDRLSYTVPVQTANGLATAAGVTLDSMRIGSIDRSRIRAFVLPQGALETSLLGMTFLDTLSRFSVSQDLLELEN</sequence>
<evidence type="ECO:0000256" key="1">
    <source>
        <dbReference type="SAM" id="Phobius"/>
    </source>
</evidence>
<name>A0A916RBD4_9HYPH</name>
<comment type="caution">
    <text evidence="2">The sequence shown here is derived from an EMBL/GenBank/DDBJ whole genome shotgun (WGS) entry which is preliminary data.</text>
</comment>
<reference evidence="2 3" key="1">
    <citation type="journal article" date="2014" name="Int. J. Syst. Evol. Microbiol.">
        <title>Complete genome sequence of Corynebacterium casei LMG S-19264T (=DSM 44701T), isolated from a smear-ripened cheese.</title>
        <authorList>
            <consortium name="US DOE Joint Genome Institute (JGI-PGF)"/>
            <person name="Walter F."/>
            <person name="Albersmeier A."/>
            <person name="Kalinowski J."/>
            <person name="Ruckert C."/>
        </authorList>
    </citation>
    <scope>NUCLEOTIDE SEQUENCE [LARGE SCALE GENOMIC DNA]</scope>
    <source>
        <strain evidence="2 3">CGMCC 1.15896</strain>
    </source>
</reference>
<evidence type="ECO:0008006" key="4">
    <source>
        <dbReference type="Google" id="ProtNLM"/>
    </source>
</evidence>
<evidence type="ECO:0000313" key="3">
    <source>
        <dbReference type="Proteomes" id="UP000596977"/>
    </source>
</evidence>
<dbReference type="NCBIfam" id="TIGR02281">
    <property type="entry name" value="clan_AA_DTGA"/>
    <property type="match status" value="1"/>
</dbReference>
<dbReference type="RefSeq" id="WP_127074205.1">
    <property type="nucleotide sequence ID" value="NZ_BMKB01000003.1"/>
</dbReference>
<dbReference type="InterPro" id="IPR034122">
    <property type="entry name" value="Retropepsin-like_bacterial"/>
</dbReference>
<keyword evidence="1" id="KW-1133">Transmembrane helix</keyword>
<keyword evidence="1" id="KW-0812">Transmembrane</keyword>
<dbReference type="EMBL" id="BMKB01000003">
    <property type="protein sequence ID" value="GGA49026.1"/>
    <property type="molecule type" value="Genomic_DNA"/>
</dbReference>
<keyword evidence="1" id="KW-0472">Membrane</keyword>
<dbReference type="OrthoDB" id="7595324at2"/>
<dbReference type="InterPro" id="IPR011969">
    <property type="entry name" value="Clan_AA_Asp_peptidase_C"/>
</dbReference>
<organism evidence="2 3">
    <name type="scientific">Pelagibacterium lentulum</name>
    <dbReference type="NCBI Taxonomy" id="2029865"/>
    <lineage>
        <taxon>Bacteria</taxon>
        <taxon>Pseudomonadati</taxon>
        <taxon>Pseudomonadota</taxon>
        <taxon>Alphaproteobacteria</taxon>
        <taxon>Hyphomicrobiales</taxon>
        <taxon>Devosiaceae</taxon>
        <taxon>Pelagibacterium</taxon>
    </lineage>
</organism>
<dbReference type="InterPro" id="IPR001969">
    <property type="entry name" value="Aspartic_peptidase_AS"/>
</dbReference>
<feature type="transmembrane region" description="Helical" evidence="1">
    <location>
        <begin position="60"/>
        <end position="80"/>
    </location>
</feature>
<dbReference type="GO" id="GO:0004190">
    <property type="term" value="F:aspartic-type endopeptidase activity"/>
    <property type="evidence" value="ECO:0007669"/>
    <property type="project" value="InterPro"/>
</dbReference>
<dbReference type="Proteomes" id="UP000596977">
    <property type="component" value="Unassembled WGS sequence"/>
</dbReference>
<gene>
    <name evidence="2" type="ORF">GCM10011499_18590</name>
</gene>
<dbReference type="SUPFAM" id="SSF50630">
    <property type="entry name" value="Acid proteases"/>
    <property type="match status" value="1"/>
</dbReference>
<proteinExistence type="predicted"/>
<dbReference type="AlphaFoldDB" id="A0A916RBD4"/>
<dbReference type="GO" id="GO:0006508">
    <property type="term" value="P:proteolysis"/>
    <property type="evidence" value="ECO:0007669"/>
    <property type="project" value="InterPro"/>
</dbReference>
<dbReference type="CDD" id="cd05483">
    <property type="entry name" value="retropepsin_like_bacteria"/>
    <property type="match status" value="1"/>
</dbReference>
<keyword evidence="3" id="KW-1185">Reference proteome</keyword>
<protein>
    <recommendedName>
        <fullName evidence="4">TIGR02281 family clan AA aspartic protease</fullName>
    </recommendedName>
</protein>
<dbReference type="InterPro" id="IPR021109">
    <property type="entry name" value="Peptidase_aspartic_dom_sf"/>
</dbReference>
<accession>A0A916RBD4</accession>
<evidence type="ECO:0000313" key="2">
    <source>
        <dbReference type="EMBL" id="GGA49026.1"/>
    </source>
</evidence>